<dbReference type="Proteomes" id="UP000682733">
    <property type="component" value="Unassembled WGS sequence"/>
</dbReference>
<dbReference type="Pfam" id="PF03564">
    <property type="entry name" value="DUF1759"/>
    <property type="match status" value="1"/>
</dbReference>
<evidence type="ECO:0000313" key="3">
    <source>
        <dbReference type="EMBL" id="CAF3950625.1"/>
    </source>
</evidence>
<dbReference type="EMBL" id="CAJNOK010011747">
    <property type="protein sequence ID" value="CAF1147508.1"/>
    <property type="molecule type" value="Genomic_DNA"/>
</dbReference>
<dbReference type="InterPro" id="IPR005312">
    <property type="entry name" value="DUF1759"/>
</dbReference>
<dbReference type="EMBL" id="CAJOBA010029492">
    <property type="protein sequence ID" value="CAF3950625.1"/>
    <property type="molecule type" value="Genomic_DNA"/>
</dbReference>
<evidence type="ECO:0000313" key="4">
    <source>
        <dbReference type="Proteomes" id="UP000677228"/>
    </source>
</evidence>
<proteinExistence type="predicted"/>
<feature type="coiled-coil region" evidence="1">
    <location>
        <begin position="52"/>
        <end position="107"/>
    </location>
</feature>
<organism evidence="2 4">
    <name type="scientific">Didymodactylos carnosus</name>
    <dbReference type="NCBI Taxonomy" id="1234261"/>
    <lineage>
        <taxon>Eukaryota</taxon>
        <taxon>Metazoa</taxon>
        <taxon>Spiralia</taxon>
        <taxon>Gnathifera</taxon>
        <taxon>Rotifera</taxon>
        <taxon>Eurotatoria</taxon>
        <taxon>Bdelloidea</taxon>
        <taxon>Philodinida</taxon>
        <taxon>Philodinidae</taxon>
        <taxon>Didymodactylos</taxon>
    </lineage>
</organism>
<accession>A0A8S2E6Q1</accession>
<protein>
    <submittedName>
        <fullName evidence="2">Uncharacterized protein</fullName>
    </submittedName>
</protein>
<dbReference type="Proteomes" id="UP000677228">
    <property type="component" value="Unassembled WGS sequence"/>
</dbReference>
<evidence type="ECO:0000313" key="2">
    <source>
        <dbReference type="EMBL" id="CAF1147508.1"/>
    </source>
</evidence>
<reference evidence="2" key="1">
    <citation type="submission" date="2021-02" db="EMBL/GenBank/DDBJ databases">
        <authorList>
            <person name="Nowell W R."/>
        </authorList>
    </citation>
    <scope>NUCLEOTIDE SEQUENCE</scope>
</reference>
<comment type="caution">
    <text evidence="2">The sequence shown here is derived from an EMBL/GenBank/DDBJ whole genome shotgun (WGS) entry which is preliminary data.</text>
</comment>
<dbReference type="AlphaFoldDB" id="A0A8S2E6Q1"/>
<evidence type="ECO:0000256" key="1">
    <source>
        <dbReference type="SAM" id="Coils"/>
    </source>
</evidence>
<dbReference type="PANTHER" id="PTHR22954:SF3">
    <property type="entry name" value="PROTEIN CBG08539"/>
    <property type="match status" value="1"/>
</dbReference>
<sequence length="318" mass="36834">MPPKNKTPNLLQICTKRRFIRGKVVETRGTLKEEKAKEEVDVDVLGVLRGKFEQYKNLLAEYDEIIQQTTNDEDELRDELTESLQIADDLQTALIELEVKIATLSNIGSNEVADSRSVTSNQKSNQRLMPKLPKLEIKKFDGDRIRWQEFWDQFDSSIHSNEFISDVDKFKYLRSYLDGEALRAIDGIPITNAQYAVAIEMLRERYGNQQVAIAVHFEKILKRSVVSKKTSDLRLFFDEMEKHIRCLRALGLNEEEFAKTFVSMILMKLPSAIRLELNRKKGDLPWDLQNLRKLLKQEVVARESSNDEGGVEEKKKKN</sequence>
<gene>
    <name evidence="2" type="ORF">OVA965_LOCUS21435</name>
    <name evidence="3" type="ORF">TMI583_LOCUS22083</name>
</gene>
<keyword evidence="1" id="KW-0175">Coiled coil</keyword>
<name>A0A8S2E6Q1_9BILA</name>
<dbReference type="PANTHER" id="PTHR22954">
    <property type="entry name" value="RETROVIRAL PROTEASE-RELATED"/>
    <property type="match status" value="1"/>
</dbReference>